<dbReference type="GO" id="GO:0004491">
    <property type="term" value="F:methylmalonate-semialdehyde dehydrogenase (acylating, NAD) activity"/>
    <property type="evidence" value="ECO:0007669"/>
    <property type="project" value="UniProtKB-EC"/>
</dbReference>
<dbReference type="NCBIfam" id="TIGR01722">
    <property type="entry name" value="MMSDH"/>
    <property type="match status" value="1"/>
</dbReference>
<dbReference type="GO" id="GO:0006574">
    <property type="term" value="P:L-valine catabolic process"/>
    <property type="evidence" value="ECO:0007669"/>
    <property type="project" value="TreeGrafter"/>
</dbReference>
<evidence type="ECO:0000313" key="7">
    <source>
        <dbReference type="Proteomes" id="UP001146793"/>
    </source>
</evidence>
<dbReference type="Pfam" id="PF00171">
    <property type="entry name" value="Aldedh"/>
    <property type="match status" value="1"/>
</dbReference>
<evidence type="ECO:0000313" key="6">
    <source>
        <dbReference type="EMBL" id="KAJ3435189.1"/>
    </source>
</evidence>
<dbReference type="Gene3D" id="3.40.605.10">
    <property type="entry name" value="Aldehyde Dehydrogenase, Chain A, domain 1"/>
    <property type="match status" value="1"/>
</dbReference>
<reference evidence="6" key="1">
    <citation type="submission" date="2022-08" db="EMBL/GenBank/DDBJ databases">
        <title>Novel sulphate-reducing endosymbionts in the free-living metamonad Anaeramoeba.</title>
        <authorList>
            <person name="Jerlstrom-Hultqvist J."/>
            <person name="Cepicka I."/>
            <person name="Gallot-Lavallee L."/>
            <person name="Salas-Leiva D."/>
            <person name="Curtis B.A."/>
            <person name="Zahonova K."/>
            <person name="Pipaliya S."/>
            <person name="Dacks J."/>
            <person name="Roger A.J."/>
        </authorList>
    </citation>
    <scope>NUCLEOTIDE SEQUENCE</scope>
    <source>
        <strain evidence="6">Busselton2</strain>
    </source>
</reference>
<dbReference type="PANTHER" id="PTHR43866">
    <property type="entry name" value="MALONATE-SEMIALDEHYDE DEHYDROGENASE"/>
    <property type="match status" value="1"/>
</dbReference>
<keyword evidence="4" id="KW-0520">NAD</keyword>
<dbReference type="GO" id="GO:0005739">
    <property type="term" value="C:mitochondrion"/>
    <property type="evidence" value="ECO:0007669"/>
    <property type="project" value="TreeGrafter"/>
</dbReference>
<dbReference type="InterPro" id="IPR016162">
    <property type="entry name" value="Ald_DH_N"/>
</dbReference>
<keyword evidence="3" id="KW-0560">Oxidoreductase</keyword>
<dbReference type="EMBL" id="JANTQA010000042">
    <property type="protein sequence ID" value="KAJ3435189.1"/>
    <property type="molecule type" value="Genomic_DNA"/>
</dbReference>
<dbReference type="InterPro" id="IPR015590">
    <property type="entry name" value="Aldehyde_DH_dom"/>
</dbReference>
<protein>
    <recommendedName>
        <fullName evidence="2">methylmalonate-semialdehyde dehydrogenase (CoA acylating)</fullName>
        <ecNumber evidence="2">1.2.1.27</ecNumber>
    </recommendedName>
</protein>
<feature type="domain" description="Aldehyde dehydrogenase" evidence="5">
    <location>
        <begin position="44"/>
        <end position="508"/>
    </location>
</feature>
<dbReference type="FunFam" id="3.40.605.10:FF:000003">
    <property type="entry name" value="Methylmalonate-semialdehyde dehydrogenase [acylating]"/>
    <property type="match status" value="1"/>
</dbReference>
<dbReference type="Gene3D" id="3.40.309.10">
    <property type="entry name" value="Aldehyde Dehydrogenase, Chain A, domain 2"/>
    <property type="match status" value="1"/>
</dbReference>
<dbReference type="AlphaFoldDB" id="A0AAV7Z6A3"/>
<evidence type="ECO:0000259" key="5">
    <source>
        <dbReference type="Pfam" id="PF00171"/>
    </source>
</evidence>
<comment type="similarity">
    <text evidence="1">Belongs to the aldehyde dehydrogenase family.</text>
</comment>
<dbReference type="SUPFAM" id="SSF53720">
    <property type="entry name" value="ALDH-like"/>
    <property type="match status" value="1"/>
</dbReference>
<dbReference type="InterPro" id="IPR010061">
    <property type="entry name" value="MeMal-semiAld_DH"/>
</dbReference>
<comment type="caution">
    <text evidence="6">The sequence shown here is derived from an EMBL/GenBank/DDBJ whole genome shotgun (WGS) entry which is preliminary data.</text>
</comment>
<gene>
    <name evidence="6" type="ORF">M0812_02320</name>
</gene>
<organism evidence="6 7">
    <name type="scientific">Anaeramoeba flamelloides</name>
    <dbReference type="NCBI Taxonomy" id="1746091"/>
    <lineage>
        <taxon>Eukaryota</taxon>
        <taxon>Metamonada</taxon>
        <taxon>Anaeramoebidae</taxon>
        <taxon>Anaeramoeba</taxon>
    </lineage>
</organism>
<evidence type="ECO:0000256" key="3">
    <source>
        <dbReference type="ARBA" id="ARBA00023002"/>
    </source>
</evidence>
<dbReference type="InterPro" id="IPR016161">
    <property type="entry name" value="Ald_DH/histidinol_DH"/>
</dbReference>
<dbReference type="CDD" id="cd07085">
    <property type="entry name" value="ALDH_F6_MMSDH"/>
    <property type="match status" value="1"/>
</dbReference>
<proteinExistence type="inferred from homology"/>
<sequence>MIFDLKTSLKGRYSQLLSRNFTLPIIEESKKGAVTIKNYIDGKFVESKTNRWVNVYNPATQKLISRVPEPLPSELRSAAESAQKAFPMWRSLSVSQRARYMFKLDRLINENKEDIAELLVREHGKTLPDARGEVFRGLEVAELACSMPSQLFGQTLENVSSEMDTYSYKQPLGVSSAIMPFNFPFMCPMWVVPLAITAGNTFILKSSERCPLSGQILAELLEQSGIPKGVFNIVHGSVDTVNFICDAPEIKTISFVRSNQAKNHIYARGTKNGKKVQCNMGAKNHMVIMPDANKKRSINFILGSVFGAAGQRCMANSVVVFVGDSYKWLDEVVEKTKKIVVNEGHVPGADLGPMTTKKALDRAKRIIKSAKNEGAKVLLDGSDIKVKGFEEGNFLGPTIIDKVTSNMTCYQEEIFGPVMTVVHVETLDEAIKLINNNMYANGTSIFTRSNSASRKFQYEIDVGQVGINVPIPVPLAMFSFSGWRGSFKGDHHFYGQNGIEFFTELKTIITKLAWEDESDNIDFNFPQLK</sequence>
<evidence type="ECO:0000256" key="4">
    <source>
        <dbReference type="ARBA" id="ARBA00023027"/>
    </source>
</evidence>
<dbReference type="PROSITE" id="PS00070">
    <property type="entry name" value="ALDEHYDE_DEHYDR_CYS"/>
    <property type="match status" value="1"/>
</dbReference>
<dbReference type="PANTHER" id="PTHR43866:SF3">
    <property type="entry name" value="METHYLMALONATE-SEMIALDEHYDE DEHYDROGENASE [ACYLATING], MITOCHONDRIAL"/>
    <property type="match status" value="1"/>
</dbReference>
<evidence type="ECO:0000256" key="1">
    <source>
        <dbReference type="ARBA" id="ARBA00009986"/>
    </source>
</evidence>
<accession>A0AAV7Z6A3</accession>
<dbReference type="GO" id="GO:0006210">
    <property type="term" value="P:thymine catabolic process"/>
    <property type="evidence" value="ECO:0007669"/>
    <property type="project" value="TreeGrafter"/>
</dbReference>
<dbReference type="InterPro" id="IPR016160">
    <property type="entry name" value="Ald_DH_CS_CYS"/>
</dbReference>
<name>A0AAV7Z6A3_9EUKA</name>
<dbReference type="InterPro" id="IPR016163">
    <property type="entry name" value="Ald_DH_C"/>
</dbReference>
<dbReference type="Proteomes" id="UP001146793">
    <property type="component" value="Unassembled WGS sequence"/>
</dbReference>
<evidence type="ECO:0000256" key="2">
    <source>
        <dbReference type="ARBA" id="ARBA00013048"/>
    </source>
</evidence>
<dbReference type="FunFam" id="3.40.309.10:FF:000002">
    <property type="entry name" value="Methylmalonate-semialdehyde dehydrogenase (Acylating)"/>
    <property type="match status" value="1"/>
</dbReference>
<dbReference type="EC" id="1.2.1.27" evidence="2"/>